<name>A0A430L8W6_9HYPO</name>
<dbReference type="Gene3D" id="1.20.1280.50">
    <property type="match status" value="1"/>
</dbReference>
<dbReference type="EMBL" id="MIKF01000327">
    <property type="protein sequence ID" value="RTE72186.1"/>
    <property type="molecule type" value="Genomic_DNA"/>
</dbReference>
<feature type="domain" description="F-box" evidence="2">
    <location>
        <begin position="1159"/>
        <end position="1205"/>
    </location>
</feature>
<dbReference type="PROSITE" id="PS50181">
    <property type="entry name" value="FBOX"/>
    <property type="match status" value="1"/>
</dbReference>
<dbReference type="Pfam" id="PF26639">
    <property type="entry name" value="Het-6_barrel"/>
    <property type="match status" value="1"/>
</dbReference>
<dbReference type="InterPro" id="IPR001810">
    <property type="entry name" value="F-box_dom"/>
</dbReference>
<protein>
    <recommendedName>
        <fullName evidence="2">F-box domain-containing protein</fullName>
    </recommendedName>
</protein>
<dbReference type="InterPro" id="IPR010730">
    <property type="entry name" value="HET"/>
</dbReference>
<dbReference type="InterPro" id="IPR052895">
    <property type="entry name" value="HetReg/Transcr_Mod"/>
</dbReference>
<proteinExistence type="predicted"/>
<evidence type="ECO:0000313" key="4">
    <source>
        <dbReference type="Proteomes" id="UP000287124"/>
    </source>
</evidence>
<accession>A0A430L8W6</accession>
<feature type="non-terminal residue" evidence="3">
    <location>
        <position position="1"/>
    </location>
</feature>
<feature type="region of interest" description="Disordered" evidence="1">
    <location>
        <begin position="1476"/>
        <end position="1495"/>
    </location>
</feature>
<reference evidence="3 4" key="1">
    <citation type="submission" date="2017-06" db="EMBL/GenBank/DDBJ databases">
        <title>Comparative genomic analysis of Ambrosia Fusariam Clade fungi.</title>
        <authorList>
            <person name="Stajich J.E."/>
            <person name="Carrillo J."/>
            <person name="Kijimoto T."/>
            <person name="Eskalen A."/>
            <person name="O'Donnell K."/>
            <person name="Kasson M."/>
        </authorList>
    </citation>
    <scope>NUCLEOTIDE SEQUENCE [LARGE SCALE GENOMIC DNA]</scope>
    <source>
        <strain evidence="3 4">UCR1854</strain>
    </source>
</reference>
<dbReference type="InterPro" id="IPR036047">
    <property type="entry name" value="F-box-like_dom_sf"/>
</dbReference>
<gene>
    <name evidence="3" type="ORF">BHE90_013386</name>
</gene>
<keyword evidence="4" id="KW-1185">Reference proteome</keyword>
<evidence type="ECO:0000313" key="3">
    <source>
        <dbReference type="EMBL" id="RTE72186.1"/>
    </source>
</evidence>
<organism evidence="3 4">
    <name type="scientific">Fusarium euwallaceae</name>
    <dbReference type="NCBI Taxonomy" id="1147111"/>
    <lineage>
        <taxon>Eukaryota</taxon>
        <taxon>Fungi</taxon>
        <taxon>Dikarya</taxon>
        <taxon>Ascomycota</taxon>
        <taxon>Pezizomycotina</taxon>
        <taxon>Sordariomycetes</taxon>
        <taxon>Hypocreomycetidae</taxon>
        <taxon>Hypocreales</taxon>
        <taxon>Nectriaceae</taxon>
        <taxon>Fusarium</taxon>
        <taxon>Fusarium solani species complex</taxon>
    </lineage>
</organism>
<dbReference type="Proteomes" id="UP000287124">
    <property type="component" value="Unassembled WGS sequence"/>
</dbReference>
<feature type="region of interest" description="Disordered" evidence="1">
    <location>
        <begin position="63"/>
        <end position="82"/>
    </location>
</feature>
<comment type="caution">
    <text evidence="3">The sequence shown here is derived from an EMBL/GenBank/DDBJ whole genome shotgun (WGS) entry which is preliminary data.</text>
</comment>
<dbReference type="SUPFAM" id="SSF81383">
    <property type="entry name" value="F-box domain"/>
    <property type="match status" value="1"/>
</dbReference>
<dbReference type="PANTHER" id="PTHR24148:SF64">
    <property type="entry name" value="HETEROKARYON INCOMPATIBILITY DOMAIN-CONTAINING PROTEIN"/>
    <property type="match status" value="1"/>
</dbReference>
<evidence type="ECO:0000256" key="1">
    <source>
        <dbReference type="SAM" id="MobiDB-lite"/>
    </source>
</evidence>
<dbReference type="Pfam" id="PF06985">
    <property type="entry name" value="HET"/>
    <property type="match status" value="1"/>
</dbReference>
<feature type="region of interest" description="Disordered" evidence="1">
    <location>
        <begin position="208"/>
        <end position="227"/>
    </location>
</feature>
<sequence>PSNTGLALVESEVADLFALRLQMRGPIAPLVAYQMRPNPDIPKDRNLVSFEINRAYTKEGCLDGHRNLTNDPDYPVRSSAPKDASYYKPVEAYALRERIRRAEEQRQGEFDRHSLLLYSKGENLPQRTHRNICNSYVWTADGGTFQETNSTLDMVQSEVGGNLNAKISVGASFDMELAFGKSLGTVDVDAMYSAHFNFNITKEKTSDEGFELDAQPPPPVDIRYKDPKTGKYVKRPGAVDAFRWMSFWLEPSVEATDTLFEQVIDPIWLEESPESNAQLLRSLREALAKETGNARTKAWRVLHRCTYVSRVPEKVEQRPAALANVQDEKKPTSTLLADVACNWLLIQKLEPFARGAESKAQLATVLKPHVTKLFPSLITQTRLDFNFKYTALRDKEIRVLVLDSGNERDALFGALVPVKHVPGEHITRYEAMSYTWGDQSNPDYIALRHPKPDKSCVLENCENKSSGSLPIGRNLALALRQLRHETNSRTLWADSICINQQDLDERAAQVQRMRHIYKYAQRVIAWLGPADEHSSMAMGMLQELADCVDFANEEEDMMNNRMSFKRDRMDFIMNGHTDDIHDWSKPLPFSGQQWQAVTCLISRTWFRRLWVRQEILLAGKDTILLVGGDSMPWLHFTSAIEIIAQKREALADKVNIHTMIEFSNVRSFSFLRHLRDFFTLVALTHACEVTEPRDRVFALLGLAEGGFTSEIVVDYRKDVKDVHRDALVRASTYHENLKLLSLCDSASEPTWIPDLDRIQHLRPMISGRAALFSAEKAYTLNKEQLVLQGVRCDYITELIGPRDGQDSQAQLGATVLEAARRFLGHDAETWDFQKVQQFSHMLHVHDFFIHPPHINKTQEQLAERISTHSETLGAQLTYLTYFMHHRSIYLTKMGYIVLGPRNCQPGDPVVVFLGCHLPMVLRSIEDGEYNLRGPCAHPALLNSEAILGEMPKGWRLRNDTYCAICGAPAHEIDIDSYDSSRVSDESTAWLDRVNILARGPERRQREAKTFFTGRVEYQDYNWYDTVTTNRRVGKQLGSSTIRVYDWTEPHDLLVPLHDDCYDLLKKVAAPRDINVEVIHETLKCHCPTPEALALDYDYGDASACQDEHWKRISGMEYLVASPMNIPRVKDFMELILADSKLQESDESCAVSPQKDDTNKDALNSLPGELMSHMLQYLDNDSICAMRLASRSAVTETSSNAFWKHKLLSEMQWMLEYLPSESDLPSSQTDWFKLYKALRAIGKGQDVRHPLTTTGLQNRCRIWGLCCRILEEYRPRRIAHEDEVMHKSPVLEKADNTIQPLLRYPSEPGLIWSTIGLVHTFEGIQGANPVIDVFWSRNGELAGIGSYPSILGTRRAVGSKDLYMTNERVRIPKNAWITELVITSQEEKDESDLNKIIRKVVGLRFIFSEGDPVQVGQAEGDARVISPDPGHFVVGFKVSWSPRKPISNLSLLFQPSTKAPQDERQDSFRRLEPQKVLDEDGNPIPYNKPESTGHLWKNELPPRELKILPTETGYLSPDVDRDDLLMEPLIFGTTERDLDMISAIGVDAQLRGFELCMDNGHEKWTRTIGHAYAMQYLSIDGRGGERIVDCCVNISDVVRGIRFITNRGRNLIVGDNEKGRAFGQRELKPHLSSLMGIYCHWSNRHTPGTDFTAVGYFTRKRRTPARIPKMVEDEQGRYWTPTPPPGAVIREVGPIFGQREFEHERFKTIHHIPSSDATMSWLDCSRPIESIKVALCHGTESSQLPLVSLSFKYSDDETTSSIGPTKFSSPTDTHGLNGNYWCWCAEGSQRDEELEERPHYIEDSWNVEGSLKFIQLWVDDDGVLTGLQFITQDRKESPAWGYCVGEKPVKLPLQAQKKNRAAGLKFFIDRIQRGVLREDYVVVAVQLIGLTKV</sequence>
<evidence type="ECO:0000259" key="2">
    <source>
        <dbReference type="PROSITE" id="PS50181"/>
    </source>
</evidence>
<dbReference type="PANTHER" id="PTHR24148">
    <property type="entry name" value="ANKYRIN REPEAT DOMAIN-CONTAINING PROTEIN 39 HOMOLOG-RELATED"/>
    <property type="match status" value="1"/>
</dbReference>